<evidence type="ECO:0000313" key="6">
    <source>
        <dbReference type="EMBL" id="MBB2966053.1"/>
    </source>
</evidence>
<dbReference type="EMBL" id="JACHVP010000001">
    <property type="protein sequence ID" value="MBB2966053.1"/>
    <property type="molecule type" value="Genomic_DNA"/>
</dbReference>
<name>A0A7W4YHC0_LEIAQ</name>
<dbReference type="CDD" id="cd08423">
    <property type="entry name" value="PBP2_LTTR_like_6"/>
    <property type="match status" value="1"/>
</dbReference>
<dbReference type="CDD" id="cd00090">
    <property type="entry name" value="HTH_ARSR"/>
    <property type="match status" value="1"/>
</dbReference>
<dbReference type="SUPFAM" id="SSF53850">
    <property type="entry name" value="Periplasmic binding protein-like II"/>
    <property type="match status" value="1"/>
</dbReference>
<proteinExistence type="inferred from homology"/>
<dbReference type="GO" id="GO:0032993">
    <property type="term" value="C:protein-DNA complex"/>
    <property type="evidence" value="ECO:0007669"/>
    <property type="project" value="TreeGrafter"/>
</dbReference>
<gene>
    <name evidence="6" type="ORF">FHX33_000785</name>
</gene>
<comment type="similarity">
    <text evidence="1">Belongs to the LysR transcriptional regulatory family.</text>
</comment>
<comment type="caution">
    <text evidence="6">The sequence shown here is derived from an EMBL/GenBank/DDBJ whole genome shotgun (WGS) entry which is preliminary data.</text>
</comment>
<keyword evidence="2" id="KW-0805">Transcription regulation</keyword>
<dbReference type="GO" id="GO:0003677">
    <property type="term" value="F:DNA binding"/>
    <property type="evidence" value="ECO:0007669"/>
    <property type="project" value="UniProtKB-KW"/>
</dbReference>
<protein>
    <submittedName>
        <fullName evidence="6">Molybdate transport repressor ModE-like protein</fullName>
    </submittedName>
</protein>
<dbReference type="Pfam" id="PF03466">
    <property type="entry name" value="LysR_substrate"/>
    <property type="match status" value="1"/>
</dbReference>
<dbReference type="Gene3D" id="3.40.190.10">
    <property type="entry name" value="Periplasmic binding protein-like II"/>
    <property type="match status" value="2"/>
</dbReference>
<evidence type="ECO:0000256" key="3">
    <source>
        <dbReference type="ARBA" id="ARBA00023125"/>
    </source>
</evidence>
<reference evidence="6 7" key="1">
    <citation type="submission" date="2020-08" db="EMBL/GenBank/DDBJ databases">
        <title>Sequencing the genomes of 1000 actinobacteria strains.</title>
        <authorList>
            <person name="Klenk H.-P."/>
        </authorList>
    </citation>
    <scope>NUCLEOTIDE SEQUENCE [LARGE SCALE GENOMIC DNA]</scope>
    <source>
        <strain evidence="6 7">DSM 20146</strain>
    </source>
</reference>
<dbReference type="Pfam" id="PF00126">
    <property type="entry name" value="HTH_1"/>
    <property type="match status" value="1"/>
</dbReference>
<dbReference type="InterPro" id="IPR005119">
    <property type="entry name" value="LysR_subst-bd"/>
</dbReference>
<dbReference type="PANTHER" id="PTHR30346:SF29">
    <property type="entry name" value="LYSR SUBSTRATE-BINDING"/>
    <property type="match status" value="1"/>
</dbReference>
<evidence type="ECO:0000256" key="2">
    <source>
        <dbReference type="ARBA" id="ARBA00023015"/>
    </source>
</evidence>
<dbReference type="InterPro" id="IPR000847">
    <property type="entry name" value="LysR_HTH_N"/>
</dbReference>
<evidence type="ECO:0000256" key="1">
    <source>
        <dbReference type="ARBA" id="ARBA00009437"/>
    </source>
</evidence>
<keyword evidence="4" id="KW-0804">Transcription</keyword>
<organism evidence="6 7">
    <name type="scientific">Leifsonia aquatica</name>
    <name type="common">Corynebacterium aquaticum</name>
    <dbReference type="NCBI Taxonomy" id="144185"/>
    <lineage>
        <taxon>Bacteria</taxon>
        <taxon>Bacillati</taxon>
        <taxon>Actinomycetota</taxon>
        <taxon>Actinomycetes</taxon>
        <taxon>Micrococcales</taxon>
        <taxon>Microbacteriaceae</taxon>
        <taxon>Leifsonia</taxon>
    </lineage>
</organism>
<dbReference type="PROSITE" id="PS50931">
    <property type="entry name" value="HTH_LYSR"/>
    <property type="match status" value="1"/>
</dbReference>
<dbReference type="InterPro" id="IPR036388">
    <property type="entry name" value="WH-like_DNA-bd_sf"/>
</dbReference>
<dbReference type="PANTHER" id="PTHR30346">
    <property type="entry name" value="TRANSCRIPTIONAL DUAL REGULATOR HCAR-RELATED"/>
    <property type="match status" value="1"/>
</dbReference>
<dbReference type="SUPFAM" id="SSF46785">
    <property type="entry name" value="Winged helix' DNA-binding domain"/>
    <property type="match status" value="1"/>
</dbReference>
<sequence>MLPDDLDSHSLRVVRAIADEGSITRAADALGYSQPAISQHLRRLEARIGLPVVSRAGRGVRLTEAGRVLARHALTVTTALDAAAGELDDLRGLRTGRVRLAGFPSASSSIVPRLLSTMEATHPGVRITYLEAEPPEAVAAVRAQTADLAITFSYPGDRVDPHRESARGLAVAPLWHDEMLVALPAGHRLAANDRVDLADLAAEAWIGGCPRCRGHLLELTAGRGYEPRIAYETDNFVAVLRMVAEGMGVALLPGLAVGSAGVQPGVVLRATGNRDHRTINLVGAAGADVVPAIAATAEAIAGLAVEEWRLASVG</sequence>
<keyword evidence="7" id="KW-1185">Reference proteome</keyword>
<dbReference type="InterPro" id="IPR011991">
    <property type="entry name" value="ArsR-like_HTH"/>
</dbReference>
<evidence type="ECO:0000259" key="5">
    <source>
        <dbReference type="PROSITE" id="PS50931"/>
    </source>
</evidence>
<dbReference type="Proteomes" id="UP000538196">
    <property type="component" value="Unassembled WGS sequence"/>
</dbReference>
<dbReference type="AlphaFoldDB" id="A0A7W4YHC0"/>
<evidence type="ECO:0000313" key="7">
    <source>
        <dbReference type="Proteomes" id="UP000538196"/>
    </source>
</evidence>
<dbReference type="InterPro" id="IPR036390">
    <property type="entry name" value="WH_DNA-bd_sf"/>
</dbReference>
<feature type="domain" description="HTH lysR-type" evidence="5">
    <location>
        <begin position="6"/>
        <end position="63"/>
    </location>
</feature>
<dbReference type="Gene3D" id="1.10.10.10">
    <property type="entry name" value="Winged helix-like DNA-binding domain superfamily/Winged helix DNA-binding domain"/>
    <property type="match status" value="1"/>
</dbReference>
<dbReference type="PRINTS" id="PR00039">
    <property type="entry name" value="HTHLYSR"/>
</dbReference>
<keyword evidence="3" id="KW-0238">DNA-binding</keyword>
<evidence type="ECO:0000256" key="4">
    <source>
        <dbReference type="ARBA" id="ARBA00023163"/>
    </source>
</evidence>
<dbReference type="GO" id="GO:0003700">
    <property type="term" value="F:DNA-binding transcription factor activity"/>
    <property type="evidence" value="ECO:0007669"/>
    <property type="project" value="InterPro"/>
</dbReference>
<dbReference type="RefSeq" id="WP_183428185.1">
    <property type="nucleotide sequence ID" value="NZ_JACHVP010000001.1"/>
</dbReference>
<accession>A0A7W4YHC0</accession>